<organism evidence="1 2">
    <name type="scientific">Crocosphaera chwakensis CCY0110</name>
    <dbReference type="NCBI Taxonomy" id="391612"/>
    <lineage>
        <taxon>Bacteria</taxon>
        <taxon>Bacillati</taxon>
        <taxon>Cyanobacteriota</taxon>
        <taxon>Cyanophyceae</taxon>
        <taxon>Oscillatoriophycideae</taxon>
        <taxon>Chroococcales</taxon>
        <taxon>Aphanothecaceae</taxon>
        <taxon>Crocosphaera</taxon>
        <taxon>Crocosphaera chwakensis</taxon>
    </lineage>
</organism>
<gene>
    <name evidence="1" type="ORF">CY0110_12842</name>
</gene>
<dbReference type="EMBL" id="AAXW01000016">
    <property type="protein sequence ID" value="EAZ91154.1"/>
    <property type="molecule type" value="Genomic_DNA"/>
</dbReference>
<reference evidence="1 2" key="1">
    <citation type="submission" date="2007-03" db="EMBL/GenBank/DDBJ databases">
        <authorList>
            <person name="Stal L."/>
            <person name="Ferriera S."/>
            <person name="Johnson J."/>
            <person name="Kravitz S."/>
            <person name="Beeson K."/>
            <person name="Sutton G."/>
            <person name="Rogers Y.-H."/>
            <person name="Friedman R."/>
            <person name="Frazier M."/>
            <person name="Venter J.C."/>
        </authorList>
    </citation>
    <scope>NUCLEOTIDE SEQUENCE [LARGE SCALE GENOMIC DNA]</scope>
    <source>
        <strain evidence="1 2">CCY0110</strain>
    </source>
</reference>
<sequence length="62" mass="7312">MIIMIISSISWKKNKKEEIQTLIKVNINKFLIENSHKLEDILVKERSKTKLIFIDNSLLLKS</sequence>
<evidence type="ECO:0000313" key="1">
    <source>
        <dbReference type="EMBL" id="EAZ91154.1"/>
    </source>
</evidence>
<comment type="caution">
    <text evidence="1">The sequence shown here is derived from an EMBL/GenBank/DDBJ whole genome shotgun (WGS) entry which is preliminary data.</text>
</comment>
<proteinExistence type="predicted"/>
<accession>A3IQU9</accession>
<dbReference type="AlphaFoldDB" id="A3IQU9"/>
<name>A3IQU9_9CHRO</name>
<keyword evidence="2" id="KW-1185">Reference proteome</keyword>
<protein>
    <submittedName>
        <fullName evidence="1">Uncharacterized protein</fullName>
    </submittedName>
</protein>
<dbReference type="Proteomes" id="UP000003781">
    <property type="component" value="Unassembled WGS sequence"/>
</dbReference>
<evidence type="ECO:0000313" key="2">
    <source>
        <dbReference type="Proteomes" id="UP000003781"/>
    </source>
</evidence>